<evidence type="ECO:0008006" key="4">
    <source>
        <dbReference type="Google" id="ProtNLM"/>
    </source>
</evidence>
<evidence type="ECO:0000256" key="1">
    <source>
        <dbReference type="SAM" id="MobiDB-lite"/>
    </source>
</evidence>
<sequence>MALWALRFSPLLGGFTATTLLRRSVSNTRGMAEVVSMGAVWGAATTGAGERGVYARMLPPPAPAPPSFTSCCRSICCTFWVGSWERRVMRCCCCCCCSLRAASSSATEGIGAGCTARRGAWCEKGRTTVTFCCGATWETGTWDGATWDAGRHTLWGSRVLLGASGCCCCGGGGRTSCTKRPPCCMASGPRPPSKSSKSRSSSLMPIRAGSSGRDGREPSSSLSNSSELPMRDSGIRLNMSSISEADELSMSRSCPSGPRPLKGRADNRI</sequence>
<feature type="chain" id="PRO_5007542141" description="Secreted protein" evidence="2">
    <location>
        <begin position="18"/>
        <end position="269"/>
    </location>
</feature>
<name>A0A147BF98_IXORI</name>
<proteinExistence type="predicted"/>
<evidence type="ECO:0000256" key="2">
    <source>
        <dbReference type="SAM" id="SignalP"/>
    </source>
</evidence>
<reference evidence="3" key="1">
    <citation type="journal article" date="2018" name="PLoS Negl. Trop. Dis.">
        <title>Sialome diversity of ticks revealed by RNAseq of single tick salivary glands.</title>
        <authorList>
            <person name="Perner J."/>
            <person name="Kropackova S."/>
            <person name="Kopacek P."/>
            <person name="Ribeiro J.M."/>
        </authorList>
    </citation>
    <scope>NUCLEOTIDE SEQUENCE</scope>
    <source>
        <strain evidence="3">Siblings of single egg batch collected in Ceske Budejovice</strain>
        <tissue evidence="3">Salivary glands</tissue>
    </source>
</reference>
<feature type="compositionally biased region" description="Low complexity" evidence="1">
    <location>
        <begin position="218"/>
        <end position="228"/>
    </location>
</feature>
<dbReference type="AlphaFoldDB" id="A0A147BF98"/>
<feature type="signal peptide" evidence="2">
    <location>
        <begin position="1"/>
        <end position="17"/>
    </location>
</feature>
<dbReference type="EMBL" id="GEGO01005951">
    <property type="protein sequence ID" value="JAR89453.1"/>
    <property type="molecule type" value="Transcribed_RNA"/>
</dbReference>
<accession>A0A147BF98</accession>
<keyword evidence="2" id="KW-0732">Signal</keyword>
<protein>
    <recommendedName>
        <fullName evidence="4">Secreted protein</fullName>
    </recommendedName>
</protein>
<feature type="region of interest" description="Disordered" evidence="1">
    <location>
        <begin position="185"/>
        <end position="269"/>
    </location>
</feature>
<organism evidence="3">
    <name type="scientific">Ixodes ricinus</name>
    <name type="common">Common tick</name>
    <name type="synonym">Acarus ricinus</name>
    <dbReference type="NCBI Taxonomy" id="34613"/>
    <lineage>
        <taxon>Eukaryota</taxon>
        <taxon>Metazoa</taxon>
        <taxon>Ecdysozoa</taxon>
        <taxon>Arthropoda</taxon>
        <taxon>Chelicerata</taxon>
        <taxon>Arachnida</taxon>
        <taxon>Acari</taxon>
        <taxon>Parasitiformes</taxon>
        <taxon>Ixodida</taxon>
        <taxon>Ixodoidea</taxon>
        <taxon>Ixodidae</taxon>
        <taxon>Ixodinae</taxon>
        <taxon>Ixodes</taxon>
    </lineage>
</organism>
<feature type="compositionally biased region" description="Low complexity" evidence="1">
    <location>
        <begin position="193"/>
        <end position="202"/>
    </location>
</feature>
<evidence type="ECO:0000313" key="3">
    <source>
        <dbReference type="EMBL" id="JAR89453.1"/>
    </source>
</evidence>